<dbReference type="RefSeq" id="WP_378320623.1">
    <property type="nucleotide sequence ID" value="NZ_JBHUHY010000013.1"/>
</dbReference>
<keyword evidence="1 2" id="KW-0732">Signal</keyword>
<feature type="signal peptide" evidence="2">
    <location>
        <begin position="1"/>
        <end position="24"/>
    </location>
</feature>
<name>A0ABW5AZH5_9FLAO</name>
<feature type="chain" id="PRO_5045576300" evidence="2">
    <location>
        <begin position="25"/>
        <end position="116"/>
    </location>
</feature>
<dbReference type="Pfam" id="PF18962">
    <property type="entry name" value="Por_Secre_tail"/>
    <property type="match status" value="1"/>
</dbReference>
<feature type="domain" description="Secretion system C-terminal sorting" evidence="3">
    <location>
        <begin position="48"/>
        <end position="112"/>
    </location>
</feature>
<proteinExistence type="predicted"/>
<dbReference type="Proteomes" id="UP001597344">
    <property type="component" value="Unassembled WGS sequence"/>
</dbReference>
<evidence type="ECO:0000313" key="5">
    <source>
        <dbReference type="Proteomes" id="UP001597344"/>
    </source>
</evidence>
<reference evidence="5" key="1">
    <citation type="journal article" date="2019" name="Int. J. Syst. Evol. Microbiol.">
        <title>The Global Catalogue of Microorganisms (GCM) 10K type strain sequencing project: providing services to taxonomists for standard genome sequencing and annotation.</title>
        <authorList>
            <consortium name="The Broad Institute Genomics Platform"/>
            <consortium name="The Broad Institute Genome Sequencing Center for Infectious Disease"/>
            <person name="Wu L."/>
            <person name="Ma J."/>
        </authorList>
    </citation>
    <scope>NUCLEOTIDE SEQUENCE [LARGE SCALE GENOMIC DNA]</scope>
    <source>
        <strain evidence="5">DT92</strain>
    </source>
</reference>
<protein>
    <submittedName>
        <fullName evidence="4">T9SS type A sorting domain-containing protein</fullName>
    </submittedName>
</protein>
<accession>A0ABW5AZH5</accession>
<dbReference type="InterPro" id="IPR026444">
    <property type="entry name" value="Secre_tail"/>
</dbReference>
<sequence>MRKIYLLITFVGLICFSFTTGIQAQISTSQNSETKAQQDIAGLQVYQSPATRDILYITSDLQRTKTVRIFNVLGKQMLFKVLIGKELDISTFPPGVYILKVTEGKNHQKTLKLILE</sequence>
<comment type="caution">
    <text evidence="4">The sequence shown here is derived from an EMBL/GenBank/DDBJ whole genome shotgun (WGS) entry which is preliminary data.</text>
</comment>
<keyword evidence="5" id="KW-1185">Reference proteome</keyword>
<gene>
    <name evidence="4" type="ORF">ACFSJT_12535</name>
</gene>
<dbReference type="NCBIfam" id="TIGR04183">
    <property type="entry name" value="Por_Secre_tail"/>
    <property type="match status" value="1"/>
</dbReference>
<evidence type="ECO:0000259" key="3">
    <source>
        <dbReference type="Pfam" id="PF18962"/>
    </source>
</evidence>
<evidence type="ECO:0000256" key="2">
    <source>
        <dbReference type="SAM" id="SignalP"/>
    </source>
</evidence>
<evidence type="ECO:0000256" key="1">
    <source>
        <dbReference type="ARBA" id="ARBA00022729"/>
    </source>
</evidence>
<evidence type="ECO:0000313" key="4">
    <source>
        <dbReference type="EMBL" id="MFD2187620.1"/>
    </source>
</evidence>
<organism evidence="4 5">
    <name type="scientific">Aquimarina celericrescens</name>
    <dbReference type="NCBI Taxonomy" id="1964542"/>
    <lineage>
        <taxon>Bacteria</taxon>
        <taxon>Pseudomonadati</taxon>
        <taxon>Bacteroidota</taxon>
        <taxon>Flavobacteriia</taxon>
        <taxon>Flavobacteriales</taxon>
        <taxon>Flavobacteriaceae</taxon>
        <taxon>Aquimarina</taxon>
    </lineage>
</organism>
<dbReference type="EMBL" id="JBHUHY010000013">
    <property type="protein sequence ID" value="MFD2187620.1"/>
    <property type="molecule type" value="Genomic_DNA"/>
</dbReference>